<sequence length="238" mass="26949">MKETEEVIPSDLGVNESHVGGYANNEYFTLQKEPVIHAWIAEIPRPHRGVLALSLALLLIILGAIFDWLGAGLITILVLYGNGILLGCLCYFLDDTELIHYSMTDKGIYFIRKDLMQKLLGYVVIALSIALPFMGYSLYGLYGPLPAIFSLACWGGLRFVDVREKHRHIGMLFTEGSGKLMVDRTNFSIGIFGRDSDICNHMLVYCAYYNFKQIYKDVRVRTPGYQIHEVSEKIKVNR</sequence>
<feature type="transmembrane region" description="Helical" evidence="1">
    <location>
        <begin position="119"/>
        <end position="139"/>
    </location>
</feature>
<feature type="transmembrane region" description="Helical" evidence="1">
    <location>
        <begin position="49"/>
        <end position="66"/>
    </location>
</feature>
<protein>
    <submittedName>
        <fullName evidence="2">Uncharacterized protein</fullName>
    </submittedName>
</protein>
<keyword evidence="1" id="KW-1133">Transmembrane helix</keyword>
<evidence type="ECO:0000313" key="3">
    <source>
        <dbReference type="Proteomes" id="UP000664658"/>
    </source>
</evidence>
<feature type="transmembrane region" description="Helical" evidence="1">
    <location>
        <begin position="72"/>
        <end position="93"/>
    </location>
</feature>
<organism evidence="2 3">
    <name type="scientific">Plesiomonas shigelloides</name>
    <name type="common">Aeromonas shigelloides</name>
    <dbReference type="NCBI Taxonomy" id="703"/>
    <lineage>
        <taxon>Bacteria</taxon>
        <taxon>Pseudomonadati</taxon>
        <taxon>Pseudomonadota</taxon>
        <taxon>Gammaproteobacteria</taxon>
        <taxon>Enterobacterales</taxon>
        <taxon>Enterobacteriaceae</taxon>
        <taxon>Plesiomonas</taxon>
    </lineage>
</organism>
<reference evidence="2" key="1">
    <citation type="submission" date="2021-03" db="EMBL/GenBank/DDBJ databases">
        <title>Plesiomonas shigelloides zfcc0051, isolated from zebrafish feces.</title>
        <authorList>
            <person name="Vanderhoek Z."/>
            <person name="Gaulke C."/>
        </authorList>
    </citation>
    <scope>NUCLEOTIDE SEQUENCE</scope>
    <source>
        <strain evidence="2">Zfcc0051</strain>
    </source>
</reference>
<keyword evidence="1" id="KW-0472">Membrane</keyword>
<name>A0A8I1W4I7_PLESH</name>
<dbReference type="Proteomes" id="UP000664658">
    <property type="component" value="Unassembled WGS sequence"/>
</dbReference>
<evidence type="ECO:0000313" key="2">
    <source>
        <dbReference type="EMBL" id="MBO1106926.1"/>
    </source>
</evidence>
<accession>A0A8I1W4I7</accession>
<evidence type="ECO:0000256" key="1">
    <source>
        <dbReference type="SAM" id="Phobius"/>
    </source>
</evidence>
<proteinExistence type="predicted"/>
<keyword evidence="1" id="KW-0812">Transmembrane</keyword>
<dbReference type="EMBL" id="JAFNAA010000002">
    <property type="protein sequence ID" value="MBO1106926.1"/>
    <property type="molecule type" value="Genomic_DNA"/>
</dbReference>
<dbReference type="RefSeq" id="WP_207541511.1">
    <property type="nucleotide sequence ID" value="NZ_JAFNAA010000002.1"/>
</dbReference>
<comment type="caution">
    <text evidence="2">The sequence shown here is derived from an EMBL/GenBank/DDBJ whole genome shotgun (WGS) entry which is preliminary data.</text>
</comment>
<gene>
    <name evidence="2" type="ORF">J2R62_01595</name>
</gene>
<dbReference type="AlphaFoldDB" id="A0A8I1W4I7"/>